<keyword evidence="1" id="KW-0472">Membrane</keyword>
<evidence type="ECO:0000313" key="2">
    <source>
        <dbReference type="EMBL" id="BDG10403.1"/>
    </source>
</evidence>
<evidence type="ECO:0008006" key="4">
    <source>
        <dbReference type="Google" id="ProtNLM"/>
    </source>
</evidence>
<accession>A0ABN6NAY4</accession>
<organism evidence="2 3">
    <name type="scientific">Anaeromyxobacter paludicola</name>
    <dbReference type="NCBI Taxonomy" id="2918171"/>
    <lineage>
        <taxon>Bacteria</taxon>
        <taxon>Pseudomonadati</taxon>
        <taxon>Myxococcota</taxon>
        <taxon>Myxococcia</taxon>
        <taxon>Myxococcales</taxon>
        <taxon>Cystobacterineae</taxon>
        <taxon>Anaeromyxobacteraceae</taxon>
        <taxon>Anaeromyxobacter</taxon>
    </lineage>
</organism>
<evidence type="ECO:0000256" key="1">
    <source>
        <dbReference type="SAM" id="Phobius"/>
    </source>
</evidence>
<dbReference type="RefSeq" id="WP_248342875.1">
    <property type="nucleotide sequence ID" value="NZ_AP025592.1"/>
</dbReference>
<dbReference type="EMBL" id="AP025592">
    <property type="protein sequence ID" value="BDG10403.1"/>
    <property type="molecule type" value="Genomic_DNA"/>
</dbReference>
<gene>
    <name evidence="2" type="ORF">AMPC_35160</name>
</gene>
<name>A0ABN6NAY4_9BACT</name>
<proteinExistence type="predicted"/>
<sequence length="244" mass="27139">MSYLLGFWLLSFVTGNPLLAALLVIVIWWSADRVTFGLLPDPLRHLARFRRRAELRRALEANPHDRRARFELAELLLDQGRPRAAVEVLRPNVEAGDEDVYTAYTMGAAMARAGFFPQAEQVLGAARELEPGFRDGEIDLELGRLRLASGDLAGARAALERLLSVRPGSVEGRYWLAQVAAGEGDPAGARRLRAEAWREYAQLPRFRRRAERWFAWRCEPWRPAGVAAGIVLLLLVVGSAVCGG</sequence>
<keyword evidence="1" id="KW-1133">Transmembrane helix</keyword>
<dbReference type="Pfam" id="PF14559">
    <property type="entry name" value="TPR_19"/>
    <property type="match status" value="2"/>
</dbReference>
<dbReference type="Proteomes" id="UP001162734">
    <property type="component" value="Chromosome"/>
</dbReference>
<evidence type="ECO:0000313" key="3">
    <source>
        <dbReference type="Proteomes" id="UP001162734"/>
    </source>
</evidence>
<keyword evidence="1" id="KW-0812">Transmembrane</keyword>
<feature type="transmembrane region" description="Helical" evidence="1">
    <location>
        <begin position="6"/>
        <end position="29"/>
    </location>
</feature>
<keyword evidence="3" id="KW-1185">Reference proteome</keyword>
<dbReference type="SUPFAM" id="SSF48452">
    <property type="entry name" value="TPR-like"/>
    <property type="match status" value="1"/>
</dbReference>
<dbReference type="Gene3D" id="1.25.40.10">
    <property type="entry name" value="Tetratricopeptide repeat domain"/>
    <property type="match status" value="1"/>
</dbReference>
<feature type="transmembrane region" description="Helical" evidence="1">
    <location>
        <begin position="221"/>
        <end position="241"/>
    </location>
</feature>
<protein>
    <recommendedName>
        <fullName evidence="4">Tetratricopeptide repeat protein</fullName>
    </recommendedName>
</protein>
<dbReference type="InterPro" id="IPR011990">
    <property type="entry name" value="TPR-like_helical_dom_sf"/>
</dbReference>
<reference evidence="3" key="1">
    <citation type="journal article" date="2022" name="Int. J. Syst. Evol. Microbiol.">
        <title>Anaeromyxobacter oryzae sp. nov., Anaeromyxobacter diazotrophicus sp. nov. and Anaeromyxobacter paludicola sp. nov., isolated from paddy soils.</title>
        <authorList>
            <person name="Itoh H."/>
            <person name="Xu Z."/>
            <person name="Mise K."/>
            <person name="Masuda Y."/>
            <person name="Ushijima N."/>
            <person name="Hayakawa C."/>
            <person name="Shiratori Y."/>
            <person name="Senoo K."/>
        </authorList>
    </citation>
    <scope>NUCLEOTIDE SEQUENCE [LARGE SCALE GENOMIC DNA]</scope>
    <source>
        <strain evidence="3">Red630</strain>
    </source>
</reference>